<gene>
    <name evidence="3" type="ORF">KSZ_56460</name>
</gene>
<organism evidence="3 4">
    <name type="scientific">Dictyobacter formicarum</name>
    <dbReference type="NCBI Taxonomy" id="2778368"/>
    <lineage>
        <taxon>Bacteria</taxon>
        <taxon>Bacillati</taxon>
        <taxon>Chloroflexota</taxon>
        <taxon>Ktedonobacteria</taxon>
        <taxon>Ktedonobacterales</taxon>
        <taxon>Dictyobacteraceae</taxon>
        <taxon>Dictyobacter</taxon>
    </lineage>
</organism>
<protein>
    <submittedName>
        <fullName evidence="3">Phage antirepressor</fullName>
    </submittedName>
</protein>
<keyword evidence="4" id="KW-1185">Reference proteome</keyword>
<sequence>MADGNLPQSLSPFHPDVRRLWHRGEWYYAIVDIIAFLTESKDPGAYWRNTKKRLADDEGAQQTLDQLVQLKLKAQDGRFRLTDTANRQSILRLMQSIPSPRAEPLRLWLAQVGEERFEEIEHPEQALERVKLTYRAKGYDDTWIEERIKNDLLRNELTDEWKARGAHEGVEFAVLTNEIHQGTFAISVQAHKKYKLLPIKTNLRDHMTPLELALTSLSEATAITLHQDRESQGFPELRRDARDAGEAGGEARQVIEKRIGKPVLSSHNFLEKARQRQRHVEPPQQPSLFDEPSNDHS</sequence>
<name>A0ABQ3VNK8_9CHLR</name>
<dbReference type="SMART" id="SM01040">
    <property type="entry name" value="Bro-N"/>
    <property type="match status" value="1"/>
</dbReference>
<dbReference type="EMBL" id="BNJJ01000018">
    <property type="protein sequence ID" value="GHO87640.1"/>
    <property type="molecule type" value="Genomic_DNA"/>
</dbReference>
<reference evidence="3 4" key="1">
    <citation type="journal article" date="2021" name="Int. J. Syst. Evol. Microbiol.">
        <title>Reticulibacter mediterranei gen. nov., sp. nov., within the new family Reticulibacteraceae fam. nov., and Ktedonospora formicarum gen. nov., sp. nov., Ktedonobacter robiniae sp. nov., Dictyobacter formicarum sp. nov. and Dictyobacter arantiisoli sp. nov., belonging to the class Ktedonobacteria.</title>
        <authorList>
            <person name="Yabe S."/>
            <person name="Zheng Y."/>
            <person name="Wang C.M."/>
            <person name="Sakai Y."/>
            <person name="Abe K."/>
            <person name="Yokota A."/>
            <person name="Donadio S."/>
            <person name="Cavaletti L."/>
            <person name="Monciardini P."/>
        </authorList>
    </citation>
    <scope>NUCLEOTIDE SEQUENCE [LARGE SCALE GENOMIC DNA]</scope>
    <source>
        <strain evidence="3 4">SOSP1-9</strain>
    </source>
</reference>
<evidence type="ECO:0000259" key="2">
    <source>
        <dbReference type="SMART" id="SM01040"/>
    </source>
</evidence>
<comment type="caution">
    <text evidence="3">The sequence shown here is derived from an EMBL/GenBank/DDBJ whole genome shotgun (WGS) entry which is preliminary data.</text>
</comment>
<proteinExistence type="predicted"/>
<accession>A0ABQ3VNK8</accession>
<feature type="domain" description="Bro-N" evidence="2">
    <location>
        <begin position="16"/>
        <end position="115"/>
    </location>
</feature>
<feature type="compositionally biased region" description="Basic and acidic residues" evidence="1">
    <location>
        <begin position="269"/>
        <end position="281"/>
    </location>
</feature>
<dbReference type="RefSeq" id="WP_201365180.1">
    <property type="nucleotide sequence ID" value="NZ_BNJJ01000018.1"/>
</dbReference>
<evidence type="ECO:0000313" key="3">
    <source>
        <dbReference type="EMBL" id="GHO87640.1"/>
    </source>
</evidence>
<evidence type="ECO:0000313" key="4">
    <source>
        <dbReference type="Proteomes" id="UP000635565"/>
    </source>
</evidence>
<dbReference type="Pfam" id="PF02498">
    <property type="entry name" value="Bro-N"/>
    <property type="match status" value="1"/>
</dbReference>
<evidence type="ECO:0000256" key="1">
    <source>
        <dbReference type="SAM" id="MobiDB-lite"/>
    </source>
</evidence>
<dbReference type="Proteomes" id="UP000635565">
    <property type="component" value="Unassembled WGS sequence"/>
</dbReference>
<feature type="region of interest" description="Disordered" evidence="1">
    <location>
        <begin position="266"/>
        <end position="297"/>
    </location>
</feature>
<dbReference type="InterPro" id="IPR003497">
    <property type="entry name" value="BRO_N_domain"/>
</dbReference>